<evidence type="ECO:0000256" key="3">
    <source>
        <dbReference type="ARBA" id="ARBA00004922"/>
    </source>
</evidence>
<comment type="similarity">
    <text evidence="4">Belongs to the glycosyltransferase 49 family.</text>
</comment>
<keyword evidence="10" id="KW-0735">Signal-anchor</keyword>
<accession>A0A7M7K1K2</accession>
<name>A0A7M7K1K2_VARDE</name>
<keyword evidence="15" id="KW-0464">Manganese</keyword>
<evidence type="ECO:0000313" key="22">
    <source>
        <dbReference type="EnsemblMetazoa" id="XP_022660048"/>
    </source>
</evidence>
<keyword evidence="8 21" id="KW-0812">Transmembrane</keyword>
<proteinExistence type="inferred from homology"/>
<evidence type="ECO:0000256" key="13">
    <source>
        <dbReference type="ARBA" id="ARBA00023136"/>
    </source>
</evidence>
<dbReference type="PANTHER" id="PTHR46420:SF1">
    <property type="entry name" value="BETA-1,4-GLUCURONYLTRANSFERASE 1"/>
    <property type="match status" value="1"/>
</dbReference>
<evidence type="ECO:0000256" key="20">
    <source>
        <dbReference type="ARBA" id="ARBA00047852"/>
    </source>
</evidence>
<dbReference type="GO" id="GO:0035269">
    <property type="term" value="P:protein O-linked glycosylation via mannose"/>
    <property type="evidence" value="ECO:0007669"/>
    <property type="project" value="TreeGrafter"/>
</dbReference>
<reference evidence="22" key="1">
    <citation type="submission" date="2021-01" db="UniProtKB">
        <authorList>
            <consortium name="EnsemblMetazoa"/>
        </authorList>
    </citation>
    <scope>IDENTIFICATION</scope>
</reference>
<evidence type="ECO:0000256" key="8">
    <source>
        <dbReference type="ARBA" id="ARBA00022692"/>
    </source>
</evidence>
<dbReference type="Pfam" id="PF13896">
    <property type="entry name" value="Glyco_transf_49"/>
    <property type="match status" value="1"/>
</dbReference>
<dbReference type="FunCoup" id="A0A7M7K1K2">
    <property type="interactions" value="249"/>
</dbReference>
<dbReference type="GeneID" id="111249872"/>
<dbReference type="GO" id="GO:0046872">
    <property type="term" value="F:metal ion binding"/>
    <property type="evidence" value="ECO:0007669"/>
    <property type="project" value="UniProtKB-KW"/>
</dbReference>
<evidence type="ECO:0000256" key="7">
    <source>
        <dbReference type="ARBA" id="ARBA00022679"/>
    </source>
</evidence>
<dbReference type="GO" id="GO:0015020">
    <property type="term" value="F:glucuronosyltransferase activity"/>
    <property type="evidence" value="ECO:0007669"/>
    <property type="project" value="InterPro"/>
</dbReference>
<evidence type="ECO:0000256" key="15">
    <source>
        <dbReference type="ARBA" id="ARBA00023211"/>
    </source>
</evidence>
<evidence type="ECO:0000256" key="9">
    <source>
        <dbReference type="ARBA" id="ARBA00022723"/>
    </source>
</evidence>
<evidence type="ECO:0000256" key="11">
    <source>
        <dbReference type="ARBA" id="ARBA00022989"/>
    </source>
</evidence>
<dbReference type="KEGG" id="vde:111249872"/>
<evidence type="ECO:0000256" key="1">
    <source>
        <dbReference type="ARBA" id="ARBA00001936"/>
    </source>
</evidence>
<comment type="catalytic activity">
    <reaction evidence="20">
        <text>3-O-[beta-D-Xyl-(1-&gt;4)-Rib-ol-P-Rib-ol-P-3-beta-D-GalNAc-(1-&gt;3)-beta-D-GlcNAc-(1-&gt;4)-(O-6-P-alpha-D-Man)]-Thr-[protein] + UDP-alpha-D-glucuronate = 3-O-[beta-D-GlcA-(1-&gt;3)-beta-D-Xyl-(1-&gt;4)-Rib-ol-P-Rib-ol-P-3-beta-D-GalNAc-(1-&gt;3)-beta-D-GlcNAc-(1-&gt;4)-(O-6-P-alpha-D-Man)]-Thr-[protein] + UDP + H(+)</text>
        <dbReference type="Rhea" id="RHEA:46860"/>
        <dbReference type="Rhea" id="RHEA-COMP:15023"/>
        <dbReference type="Rhea" id="RHEA-COMP:17482"/>
        <dbReference type="ChEBI" id="CHEBI:15378"/>
        <dbReference type="ChEBI" id="CHEBI:58052"/>
        <dbReference type="ChEBI" id="CHEBI:58223"/>
        <dbReference type="ChEBI" id="CHEBI:142405"/>
        <dbReference type="ChEBI" id="CHEBI:177336"/>
    </reaction>
</comment>
<dbReference type="OrthoDB" id="6479716at2759"/>
<evidence type="ECO:0000256" key="4">
    <source>
        <dbReference type="ARBA" id="ARBA00008539"/>
    </source>
</evidence>
<dbReference type="AlphaFoldDB" id="A0A7M7K1K2"/>
<protein>
    <recommendedName>
        <fullName evidence="5">Beta-1,4-glucuronyltransferase 1</fullName>
    </recommendedName>
    <alternativeName>
        <fullName evidence="16">I-beta-1,3-N-acetylglucosaminyltransferase</fullName>
    </alternativeName>
    <alternativeName>
        <fullName evidence="19">N-acetyllactosaminide beta-1,3-N-acetylglucosaminyltransferase</fullName>
    </alternativeName>
    <alternativeName>
        <fullName evidence="17">Poly-N-acetyllactosamine extension enzyme</fullName>
    </alternativeName>
    <alternativeName>
        <fullName evidence="18">UDP-GlcNAc:betaGal beta-1,3-N-acetylglucosaminyltransferase 1</fullName>
    </alternativeName>
</protein>
<evidence type="ECO:0000256" key="14">
    <source>
        <dbReference type="ARBA" id="ARBA00023180"/>
    </source>
</evidence>
<dbReference type="Proteomes" id="UP000594260">
    <property type="component" value="Unplaced"/>
</dbReference>
<keyword evidence="11 21" id="KW-1133">Transmembrane helix</keyword>
<dbReference type="GO" id="GO:0000139">
    <property type="term" value="C:Golgi membrane"/>
    <property type="evidence" value="ECO:0007669"/>
    <property type="project" value="UniProtKB-SubCell"/>
</dbReference>
<evidence type="ECO:0000256" key="10">
    <source>
        <dbReference type="ARBA" id="ARBA00022968"/>
    </source>
</evidence>
<keyword evidence="12" id="KW-0333">Golgi apparatus</keyword>
<evidence type="ECO:0000313" key="23">
    <source>
        <dbReference type="Proteomes" id="UP000594260"/>
    </source>
</evidence>
<sequence length="552" mass="62446">MPWHVILDGCSSNNYNNNDFRRNEVAVGHFTRWPSLRGRSPSLGVECSVMMCGRCSSRFSSSLVGPTNGHRGGGSRMSSLSCPSKSHGSLPCDCGGLYCLRAGPHLQLWGRAWRRRAAVVAAAFIFVALVNTTAVLIRTADPSTPNPWKLVWSPKAFSLSESNVSTLMAPSIVTTGFDMPTFNFRNVKLDRSRRYRIFEDVVVAEDQESISNSLVCLATLSSLDRLIGLLDIAQHWDGPVSVAISVRSTEELQALRQFIHVLGICSDAVRLNFAFHVVLPVDGSRIDLHVRGVGTQFSETTSCVDQLKTLLPSPPQPPLKTTKALDLTKLLFPQNHLRNVARDGCERMGSKYFFLTDIDIVPKPALASQLNEFLHNRKTQREVYVVPTYEMPERADMPRSKVDLLKMVAAGFARPFHKVVFIHNQYATNHELWERLAKNSRDTLKVAYKVTNYEFFYEPFYVAPFSVPRHDERFIGYGFTRNTQVYETHLANFEFQVLDEAFAVHRGIQTRKSRGFWRERQNVQNRRLFLQFKKDMAARYGNRSIAIFGASP</sequence>
<evidence type="ECO:0000256" key="2">
    <source>
        <dbReference type="ARBA" id="ARBA00004323"/>
    </source>
</evidence>
<keyword evidence="7" id="KW-0808">Transferase</keyword>
<evidence type="ECO:0000256" key="12">
    <source>
        <dbReference type="ARBA" id="ARBA00023034"/>
    </source>
</evidence>
<evidence type="ECO:0000256" key="5">
    <source>
        <dbReference type="ARBA" id="ARBA00017962"/>
    </source>
</evidence>
<evidence type="ECO:0000256" key="18">
    <source>
        <dbReference type="ARBA" id="ARBA00032181"/>
    </source>
</evidence>
<evidence type="ECO:0000256" key="6">
    <source>
        <dbReference type="ARBA" id="ARBA00022676"/>
    </source>
</evidence>
<feature type="transmembrane region" description="Helical" evidence="21">
    <location>
        <begin position="117"/>
        <end position="137"/>
    </location>
</feature>
<dbReference type="EnsemblMetazoa" id="XM_022804313">
    <property type="protein sequence ID" value="XP_022660048"/>
    <property type="gene ID" value="LOC111249872"/>
</dbReference>
<dbReference type="OMA" id="SETHISH"/>
<evidence type="ECO:0000256" key="17">
    <source>
        <dbReference type="ARBA" id="ARBA00032175"/>
    </source>
</evidence>
<keyword evidence="13 21" id="KW-0472">Membrane</keyword>
<dbReference type="UniPathway" id="UPA00378"/>
<keyword evidence="6" id="KW-0328">Glycosyltransferase</keyword>
<comment type="cofactor">
    <cofactor evidence="1">
        <name>Mn(2+)</name>
        <dbReference type="ChEBI" id="CHEBI:29035"/>
    </cofactor>
</comment>
<organism evidence="22 23">
    <name type="scientific">Varroa destructor</name>
    <name type="common">Honeybee mite</name>
    <dbReference type="NCBI Taxonomy" id="109461"/>
    <lineage>
        <taxon>Eukaryota</taxon>
        <taxon>Metazoa</taxon>
        <taxon>Ecdysozoa</taxon>
        <taxon>Arthropoda</taxon>
        <taxon>Chelicerata</taxon>
        <taxon>Arachnida</taxon>
        <taxon>Acari</taxon>
        <taxon>Parasitiformes</taxon>
        <taxon>Mesostigmata</taxon>
        <taxon>Gamasina</taxon>
        <taxon>Dermanyssoidea</taxon>
        <taxon>Varroidae</taxon>
        <taxon>Varroa</taxon>
    </lineage>
</organism>
<dbReference type="RefSeq" id="XP_022660048.1">
    <property type="nucleotide sequence ID" value="XM_022804313.1"/>
</dbReference>
<evidence type="ECO:0000256" key="16">
    <source>
        <dbReference type="ARBA" id="ARBA00030723"/>
    </source>
</evidence>
<keyword evidence="14" id="KW-0325">Glycoprotein</keyword>
<dbReference type="InParanoid" id="A0A7M7K1K2"/>
<dbReference type="InterPro" id="IPR043189">
    <property type="entry name" value="B4GAT1"/>
</dbReference>
<keyword evidence="23" id="KW-1185">Reference proteome</keyword>
<comment type="subcellular location">
    <subcellularLocation>
        <location evidence="2">Golgi apparatus membrane</location>
        <topology evidence="2">Single-pass type II membrane protein</topology>
    </subcellularLocation>
</comment>
<dbReference type="PANTHER" id="PTHR46420">
    <property type="entry name" value="BETA-1,4-GLUCURONYLTRANSFERASE 1"/>
    <property type="match status" value="1"/>
</dbReference>
<keyword evidence="9" id="KW-0479">Metal-binding</keyword>
<evidence type="ECO:0000256" key="19">
    <source>
        <dbReference type="ARBA" id="ARBA00033291"/>
    </source>
</evidence>
<evidence type="ECO:0000256" key="21">
    <source>
        <dbReference type="SAM" id="Phobius"/>
    </source>
</evidence>
<comment type="pathway">
    <text evidence="3">Protein modification; protein glycosylation.</text>
</comment>